<dbReference type="AlphaFoldDB" id="A0A432VUS7"/>
<dbReference type="InterPro" id="IPR003510">
    <property type="entry name" value="Fumarate_red_C"/>
</dbReference>
<evidence type="ECO:0000313" key="7">
    <source>
        <dbReference type="Proteomes" id="UP000288212"/>
    </source>
</evidence>
<dbReference type="RefSeq" id="WP_126792215.1">
    <property type="nucleotide sequence ID" value="NZ_PIPI01000003.1"/>
</dbReference>
<name>A0A432VUS7_9GAMM</name>
<accession>A0A432VUS7</accession>
<gene>
    <name evidence="6" type="ORF">CWE06_06125</name>
</gene>
<dbReference type="InterPro" id="IPR034804">
    <property type="entry name" value="SQR/QFR_C/D"/>
</dbReference>
<keyword evidence="1" id="KW-1003">Cell membrane</keyword>
<evidence type="ECO:0000256" key="4">
    <source>
        <dbReference type="ARBA" id="ARBA00023136"/>
    </source>
</evidence>
<proteinExistence type="predicted"/>
<keyword evidence="4 5" id="KW-0472">Membrane</keyword>
<dbReference type="Gene3D" id="1.20.1300.10">
    <property type="entry name" value="Fumarate reductase/succinate dehydrogenase, transmembrane subunit"/>
    <property type="match status" value="1"/>
</dbReference>
<dbReference type="Pfam" id="PF02300">
    <property type="entry name" value="Fumarate_red_C"/>
    <property type="match status" value="1"/>
</dbReference>
<sequence length="126" mass="14338">MAYKPNLQRTWWLQHRFFRAYMLREATVLPLVFLLCSLLAGVYSLTSADAFIAWQGFMAKPWVIVIHTLALLASFYHALTFFQLFPRVMPIRLGDKSVPAVVMIAAQWSGTLTVIALFLWLFGGGL</sequence>
<feature type="transmembrane region" description="Helical" evidence="5">
    <location>
        <begin position="62"/>
        <end position="85"/>
    </location>
</feature>
<comment type="caution">
    <text evidence="6">The sequence shown here is derived from an EMBL/GenBank/DDBJ whole genome shotgun (WGS) entry which is preliminary data.</text>
</comment>
<reference evidence="6 7" key="1">
    <citation type="journal article" date="2011" name="Front. Microbiol.">
        <title>Genomic signatures of strain selection and enhancement in Bacillus atrophaeus var. globigii, a historical biowarfare simulant.</title>
        <authorList>
            <person name="Gibbons H.S."/>
            <person name="Broomall S.M."/>
            <person name="McNew L.A."/>
            <person name="Daligault H."/>
            <person name="Chapman C."/>
            <person name="Bruce D."/>
            <person name="Karavis M."/>
            <person name="Krepps M."/>
            <person name="McGregor P.A."/>
            <person name="Hong C."/>
            <person name="Park K.H."/>
            <person name="Akmal A."/>
            <person name="Feldman A."/>
            <person name="Lin J.S."/>
            <person name="Chang W.E."/>
            <person name="Higgs B.W."/>
            <person name="Demirev P."/>
            <person name="Lindquist J."/>
            <person name="Liem A."/>
            <person name="Fochler E."/>
            <person name="Read T.D."/>
            <person name="Tapia R."/>
            <person name="Johnson S."/>
            <person name="Bishop-Lilly K.A."/>
            <person name="Detter C."/>
            <person name="Han C."/>
            <person name="Sozhamannan S."/>
            <person name="Rosenzweig C.N."/>
            <person name="Skowronski E.W."/>
        </authorList>
    </citation>
    <scope>NUCLEOTIDE SEQUENCE [LARGE SCALE GENOMIC DNA]</scope>
    <source>
        <strain evidence="6 7">AK5</strain>
    </source>
</reference>
<keyword evidence="2 5" id="KW-0812">Transmembrane</keyword>
<dbReference type="GO" id="GO:0016020">
    <property type="term" value="C:membrane"/>
    <property type="evidence" value="ECO:0007669"/>
    <property type="project" value="InterPro"/>
</dbReference>
<feature type="transmembrane region" description="Helical" evidence="5">
    <location>
        <begin position="21"/>
        <end position="42"/>
    </location>
</feature>
<protein>
    <submittedName>
        <fullName evidence="6">Fumarate reductase subunit C</fullName>
    </submittedName>
</protein>
<dbReference type="SUPFAM" id="SSF81343">
    <property type="entry name" value="Fumarate reductase respiratory complex transmembrane subunits"/>
    <property type="match status" value="1"/>
</dbReference>
<evidence type="ECO:0000256" key="5">
    <source>
        <dbReference type="SAM" id="Phobius"/>
    </source>
</evidence>
<evidence type="ECO:0000256" key="2">
    <source>
        <dbReference type="ARBA" id="ARBA00022692"/>
    </source>
</evidence>
<keyword evidence="7" id="KW-1185">Reference proteome</keyword>
<keyword evidence="3 5" id="KW-1133">Transmembrane helix</keyword>
<dbReference type="Proteomes" id="UP000288212">
    <property type="component" value="Unassembled WGS sequence"/>
</dbReference>
<feature type="transmembrane region" description="Helical" evidence="5">
    <location>
        <begin position="97"/>
        <end position="122"/>
    </location>
</feature>
<dbReference type="OrthoDB" id="8909678at2"/>
<evidence type="ECO:0000256" key="3">
    <source>
        <dbReference type="ARBA" id="ARBA00022989"/>
    </source>
</evidence>
<evidence type="ECO:0000256" key="1">
    <source>
        <dbReference type="ARBA" id="ARBA00022475"/>
    </source>
</evidence>
<dbReference type="EMBL" id="PIPI01000003">
    <property type="protein sequence ID" value="RUO20201.1"/>
    <property type="molecule type" value="Genomic_DNA"/>
</dbReference>
<organism evidence="6 7">
    <name type="scientific">Aliidiomarina haloalkalitolerans</name>
    <dbReference type="NCBI Taxonomy" id="859059"/>
    <lineage>
        <taxon>Bacteria</taxon>
        <taxon>Pseudomonadati</taxon>
        <taxon>Pseudomonadota</taxon>
        <taxon>Gammaproteobacteria</taxon>
        <taxon>Alteromonadales</taxon>
        <taxon>Idiomarinaceae</taxon>
        <taxon>Aliidiomarina</taxon>
    </lineage>
</organism>
<evidence type="ECO:0000313" key="6">
    <source>
        <dbReference type="EMBL" id="RUO20201.1"/>
    </source>
</evidence>